<gene>
    <name evidence="1" type="ORF">CEXT_535471</name>
</gene>
<evidence type="ECO:0000313" key="2">
    <source>
        <dbReference type="Proteomes" id="UP001054945"/>
    </source>
</evidence>
<organism evidence="1 2">
    <name type="scientific">Caerostris extrusa</name>
    <name type="common">Bark spider</name>
    <name type="synonym">Caerostris bankana</name>
    <dbReference type="NCBI Taxonomy" id="172846"/>
    <lineage>
        <taxon>Eukaryota</taxon>
        <taxon>Metazoa</taxon>
        <taxon>Ecdysozoa</taxon>
        <taxon>Arthropoda</taxon>
        <taxon>Chelicerata</taxon>
        <taxon>Arachnida</taxon>
        <taxon>Araneae</taxon>
        <taxon>Araneomorphae</taxon>
        <taxon>Entelegynae</taxon>
        <taxon>Araneoidea</taxon>
        <taxon>Araneidae</taxon>
        <taxon>Caerostris</taxon>
    </lineage>
</organism>
<name>A0AAV4MYY7_CAEEX</name>
<accession>A0AAV4MYY7</accession>
<comment type="caution">
    <text evidence="1">The sequence shown here is derived from an EMBL/GenBank/DDBJ whole genome shotgun (WGS) entry which is preliminary data.</text>
</comment>
<dbReference type="AlphaFoldDB" id="A0AAV4MYY7"/>
<keyword evidence="2" id="KW-1185">Reference proteome</keyword>
<dbReference type="EMBL" id="BPLR01020299">
    <property type="protein sequence ID" value="GIX77134.1"/>
    <property type="molecule type" value="Genomic_DNA"/>
</dbReference>
<protein>
    <submittedName>
        <fullName evidence="1">Uncharacterized protein</fullName>
    </submittedName>
</protein>
<evidence type="ECO:0000313" key="1">
    <source>
        <dbReference type="EMBL" id="GIX77134.1"/>
    </source>
</evidence>
<sequence>MRQTTNGLTELRLIIPVGNPQSHQATLFATEDCTEMVYRSLKPLGEPGMWNDLRGAIGRCNSFVKEEK</sequence>
<proteinExistence type="predicted"/>
<dbReference type="Proteomes" id="UP001054945">
    <property type="component" value="Unassembled WGS sequence"/>
</dbReference>
<reference evidence="1 2" key="1">
    <citation type="submission" date="2021-06" db="EMBL/GenBank/DDBJ databases">
        <title>Caerostris extrusa draft genome.</title>
        <authorList>
            <person name="Kono N."/>
            <person name="Arakawa K."/>
        </authorList>
    </citation>
    <scope>NUCLEOTIDE SEQUENCE [LARGE SCALE GENOMIC DNA]</scope>
</reference>